<dbReference type="EMBL" id="LPUY01000053">
    <property type="protein sequence ID" value="KUP93409.1"/>
    <property type="molecule type" value="Genomic_DNA"/>
</dbReference>
<reference evidence="2 3" key="1">
    <citation type="submission" date="2015-12" db="EMBL/GenBank/DDBJ databases">
        <title>Genome sequence of the marine Rhodobacteraceae strain O3.65, Candidatus Tritonibacter horizontis.</title>
        <authorList>
            <person name="Poehlein A."/>
            <person name="Giebel H.A."/>
            <person name="Voget S."/>
            <person name="Brinkhoff T."/>
        </authorList>
    </citation>
    <scope>NUCLEOTIDE SEQUENCE [LARGE SCALE GENOMIC DNA]</scope>
    <source>
        <strain evidence="2 3">O3.65</strain>
    </source>
</reference>
<gene>
    <name evidence="2" type="ORF">TRIHO_17500</name>
</gene>
<organism evidence="2 3">
    <name type="scientific">Tritonibacter horizontis</name>
    <dbReference type="NCBI Taxonomy" id="1768241"/>
    <lineage>
        <taxon>Bacteria</taxon>
        <taxon>Pseudomonadati</taxon>
        <taxon>Pseudomonadota</taxon>
        <taxon>Alphaproteobacteria</taxon>
        <taxon>Rhodobacterales</taxon>
        <taxon>Paracoccaceae</taxon>
        <taxon>Tritonibacter</taxon>
    </lineage>
</organism>
<accession>A0A132BYD4</accession>
<keyword evidence="1" id="KW-0472">Membrane</keyword>
<evidence type="ECO:0000313" key="3">
    <source>
        <dbReference type="Proteomes" id="UP000068382"/>
    </source>
</evidence>
<evidence type="ECO:0000313" key="2">
    <source>
        <dbReference type="EMBL" id="KUP93409.1"/>
    </source>
</evidence>
<keyword evidence="1" id="KW-0812">Transmembrane</keyword>
<sequence>MRHRLGGVLPISVLVWAGVCLGGNLIAAPAKFTVPALDLGLALQVGRAQFHWLGYAEVALAALALFAAFVVRRDLCALLSLAVAVFALQRLGLMPLLAARTDAILAGAPRSAGSYHLLFVGLELLKTSLLLVVGYLGMTHSNRPLPLPKGLS</sequence>
<protein>
    <recommendedName>
        <fullName evidence="4">DUF4149 domain-containing protein</fullName>
    </recommendedName>
</protein>
<evidence type="ECO:0008006" key="4">
    <source>
        <dbReference type="Google" id="ProtNLM"/>
    </source>
</evidence>
<keyword evidence="3" id="KW-1185">Reference proteome</keyword>
<proteinExistence type="predicted"/>
<feature type="transmembrane region" description="Helical" evidence="1">
    <location>
        <begin position="50"/>
        <end position="71"/>
    </location>
</feature>
<feature type="transmembrane region" description="Helical" evidence="1">
    <location>
        <begin position="117"/>
        <end position="138"/>
    </location>
</feature>
<evidence type="ECO:0000256" key="1">
    <source>
        <dbReference type="SAM" id="Phobius"/>
    </source>
</evidence>
<feature type="transmembrane region" description="Helical" evidence="1">
    <location>
        <begin position="78"/>
        <end position="97"/>
    </location>
</feature>
<name>A0A132BYD4_9RHOB</name>
<feature type="transmembrane region" description="Helical" evidence="1">
    <location>
        <begin position="7"/>
        <end position="30"/>
    </location>
</feature>
<keyword evidence="1" id="KW-1133">Transmembrane helix</keyword>
<dbReference type="Proteomes" id="UP000068382">
    <property type="component" value="Unassembled WGS sequence"/>
</dbReference>
<dbReference type="AlphaFoldDB" id="A0A132BYD4"/>
<comment type="caution">
    <text evidence="2">The sequence shown here is derived from an EMBL/GenBank/DDBJ whole genome shotgun (WGS) entry which is preliminary data.</text>
</comment>
<dbReference type="OrthoDB" id="192334at2"/>
<dbReference type="RefSeq" id="WP_068242145.1">
    <property type="nucleotide sequence ID" value="NZ_LPUY01000053.1"/>
</dbReference>